<dbReference type="Pfam" id="PF00227">
    <property type="entry name" value="Proteasome"/>
    <property type="match status" value="1"/>
</dbReference>
<evidence type="ECO:0000313" key="4">
    <source>
        <dbReference type="EMBL" id="WAR24141.1"/>
    </source>
</evidence>
<keyword evidence="2" id="KW-0963">Cytoplasm</keyword>
<keyword evidence="3" id="KW-0647">Proteasome</keyword>
<evidence type="ECO:0000256" key="2">
    <source>
        <dbReference type="ARBA" id="ARBA00022490"/>
    </source>
</evidence>
<sequence length="116" mass="13155">MECLIGIQGKDFVLVACDTVSARSIVSMKQDLDKMHKLNDNLLMLVVGESGDTVQFAEYMSKNIQLYKMRNDITLVEAQALLKKCIKQRFIVNMPTFKVRCVTKEGIKDLPNIQAE</sequence>
<protein>
    <submittedName>
        <fullName evidence="4">PSB2-like protein</fullName>
    </submittedName>
</protein>
<reference evidence="4" key="1">
    <citation type="submission" date="2022-11" db="EMBL/GenBank/DDBJ databases">
        <title>Centuries of genome instability and evolution in soft-shell clam transmissible cancer (bioRxiv).</title>
        <authorList>
            <person name="Hart S.F.M."/>
            <person name="Yonemitsu M.A."/>
            <person name="Giersch R.M."/>
            <person name="Beal B.F."/>
            <person name="Arriagada G."/>
            <person name="Davis B.W."/>
            <person name="Ostrander E.A."/>
            <person name="Goff S.P."/>
            <person name="Metzger M.J."/>
        </authorList>
    </citation>
    <scope>NUCLEOTIDE SEQUENCE</scope>
    <source>
        <strain evidence="4">MELC-2E11</strain>
        <tissue evidence="4">Siphon/mantle</tissue>
    </source>
</reference>
<proteinExistence type="predicted"/>
<accession>A0ABY7FTU7</accession>
<dbReference type="SUPFAM" id="SSF56235">
    <property type="entry name" value="N-terminal nucleophile aminohydrolases (Ntn hydrolases)"/>
    <property type="match status" value="1"/>
</dbReference>
<evidence type="ECO:0000313" key="5">
    <source>
        <dbReference type="Proteomes" id="UP001164746"/>
    </source>
</evidence>
<gene>
    <name evidence="4" type="ORF">MAR_037810</name>
</gene>
<comment type="subcellular location">
    <subcellularLocation>
        <location evidence="1">Nucleus</location>
    </subcellularLocation>
</comment>
<dbReference type="InterPro" id="IPR029055">
    <property type="entry name" value="Ntn_hydrolases_N"/>
</dbReference>
<evidence type="ECO:0000256" key="3">
    <source>
        <dbReference type="ARBA" id="ARBA00022942"/>
    </source>
</evidence>
<organism evidence="4 5">
    <name type="scientific">Mya arenaria</name>
    <name type="common">Soft-shell clam</name>
    <dbReference type="NCBI Taxonomy" id="6604"/>
    <lineage>
        <taxon>Eukaryota</taxon>
        <taxon>Metazoa</taxon>
        <taxon>Spiralia</taxon>
        <taxon>Lophotrochozoa</taxon>
        <taxon>Mollusca</taxon>
        <taxon>Bivalvia</taxon>
        <taxon>Autobranchia</taxon>
        <taxon>Heteroconchia</taxon>
        <taxon>Euheterodonta</taxon>
        <taxon>Imparidentia</taxon>
        <taxon>Neoheterodontei</taxon>
        <taxon>Myida</taxon>
        <taxon>Myoidea</taxon>
        <taxon>Myidae</taxon>
        <taxon>Mya</taxon>
    </lineage>
</organism>
<dbReference type="Gene3D" id="3.60.20.10">
    <property type="entry name" value="Glutamine Phosphoribosylpyrophosphate, subunit 1, domain 1"/>
    <property type="match status" value="1"/>
</dbReference>
<dbReference type="InterPro" id="IPR001353">
    <property type="entry name" value="Proteasome_sua/b"/>
</dbReference>
<name>A0ABY7FTU7_MYAAR</name>
<dbReference type="Proteomes" id="UP001164746">
    <property type="component" value="Chromosome 13"/>
</dbReference>
<dbReference type="EMBL" id="CP111024">
    <property type="protein sequence ID" value="WAR24141.1"/>
    <property type="molecule type" value="Genomic_DNA"/>
</dbReference>
<dbReference type="PROSITE" id="PS00854">
    <property type="entry name" value="PROTEASOME_BETA_1"/>
    <property type="match status" value="1"/>
</dbReference>
<dbReference type="InterPro" id="IPR016050">
    <property type="entry name" value="Proteasome_bsu_CS"/>
</dbReference>
<keyword evidence="5" id="KW-1185">Reference proteome</keyword>
<evidence type="ECO:0000256" key="1">
    <source>
        <dbReference type="ARBA" id="ARBA00004123"/>
    </source>
</evidence>